<keyword evidence="2" id="KW-1185">Reference proteome</keyword>
<sequence>MCVLKFMYLRKFSHFPLHFTSCLILDHHSCLFASVSYLSVPITPYLVAEGGWPMTNHHCHHQHHHRGHPHYHHLDQRIQHHQLGLYDEYQ</sequence>
<accession>A0A2P5BDA0</accession>
<organism evidence="1 2">
    <name type="scientific">Trema orientale</name>
    <name type="common">Charcoal tree</name>
    <name type="synonym">Celtis orientalis</name>
    <dbReference type="NCBI Taxonomy" id="63057"/>
    <lineage>
        <taxon>Eukaryota</taxon>
        <taxon>Viridiplantae</taxon>
        <taxon>Streptophyta</taxon>
        <taxon>Embryophyta</taxon>
        <taxon>Tracheophyta</taxon>
        <taxon>Spermatophyta</taxon>
        <taxon>Magnoliopsida</taxon>
        <taxon>eudicotyledons</taxon>
        <taxon>Gunneridae</taxon>
        <taxon>Pentapetalae</taxon>
        <taxon>rosids</taxon>
        <taxon>fabids</taxon>
        <taxon>Rosales</taxon>
        <taxon>Cannabaceae</taxon>
        <taxon>Trema</taxon>
    </lineage>
</organism>
<protein>
    <submittedName>
        <fullName evidence="1">Uncharacterized protein</fullName>
    </submittedName>
</protein>
<gene>
    <name evidence="1" type="ORF">TorRG33x02_325110</name>
</gene>
<proteinExistence type="predicted"/>
<evidence type="ECO:0000313" key="2">
    <source>
        <dbReference type="Proteomes" id="UP000237000"/>
    </source>
</evidence>
<comment type="caution">
    <text evidence="1">The sequence shown here is derived from an EMBL/GenBank/DDBJ whole genome shotgun (WGS) entry which is preliminary data.</text>
</comment>
<dbReference type="Proteomes" id="UP000237000">
    <property type="component" value="Unassembled WGS sequence"/>
</dbReference>
<dbReference type="AlphaFoldDB" id="A0A2P5BDA0"/>
<name>A0A2P5BDA0_TREOI</name>
<evidence type="ECO:0000313" key="1">
    <source>
        <dbReference type="EMBL" id="PON46767.1"/>
    </source>
</evidence>
<dbReference type="EMBL" id="JXTC01000547">
    <property type="protein sequence ID" value="PON46767.1"/>
    <property type="molecule type" value="Genomic_DNA"/>
</dbReference>
<reference evidence="2" key="1">
    <citation type="submission" date="2016-06" db="EMBL/GenBank/DDBJ databases">
        <title>Parallel loss of symbiosis genes in relatives of nitrogen-fixing non-legume Parasponia.</title>
        <authorList>
            <person name="Van Velzen R."/>
            <person name="Holmer R."/>
            <person name="Bu F."/>
            <person name="Rutten L."/>
            <person name="Van Zeijl A."/>
            <person name="Liu W."/>
            <person name="Santuari L."/>
            <person name="Cao Q."/>
            <person name="Sharma T."/>
            <person name="Shen D."/>
            <person name="Roswanjaya Y."/>
            <person name="Wardhani T."/>
            <person name="Kalhor M.S."/>
            <person name="Jansen J."/>
            <person name="Van den Hoogen J."/>
            <person name="Gungor B."/>
            <person name="Hartog M."/>
            <person name="Hontelez J."/>
            <person name="Verver J."/>
            <person name="Yang W.-C."/>
            <person name="Schijlen E."/>
            <person name="Repin R."/>
            <person name="Schilthuizen M."/>
            <person name="Schranz E."/>
            <person name="Heidstra R."/>
            <person name="Miyata K."/>
            <person name="Fedorova E."/>
            <person name="Kohlen W."/>
            <person name="Bisseling T."/>
            <person name="Smit S."/>
            <person name="Geurts R."/>
        </authorList>
    </citation>
    <scope>NUCLEOTIDE SEQUENCE [LARGE SCALE GENOMIC DNA]</scope>
    <source>
        <strain evidence="2">cv. RG33-2</strain>
    </source>
</reference>
<dbReference type="InParanoid" id="A0A2P5BDA0"/>